<evidence type="ECO:0000313" key="2">
    <source>
        <dbReference type="EMBL" id="KAF9764449.1"/>
    </source>
</evidence>
<organism evidence="2 3">
    <name type="scientific">Nosema granulosis</name>
    <dbReference type="NCBI Taxonomy" id="83296"/>
    <lineage>
        <taxon>Eukaryota</taxon>
        <taxon>Fungi</taxon>
        <taxon>Fungi incertae sedis</taxon>
        <taxon>Microsporidia</taxon>
        <taxon>Nosematidae</taxon>
        <taxon>Nosema</taxon>
    </lineage>
</organism>
<sequence length="468" mass="55005">MKLKILIVFNLLFGVCTSENNSDVEIKDDYCREFLDKFLNEEVFDSLYAEEVPPFDLSLLYCAQDSNSECPQNTANHDNMDVYNQREAYLSNLINPTLESFSHLNINNDISSSLKLDERSKTIKRSTNQQVKLNEFVNHFIVPYTQRVSLKDINENCKIRIDNNIYYKMSIYFAIIKRAVGVMNKIIDFYGINSINKIAVKYLYDIDCITDLNNKIEKTIDELNKKIPQYHIMLGFNLYTLDDTFDHLVEEFTDLVEKRRNNIGNPMYHITMLLKKAFITATKGELIVLLLKEIKNNKKELNELKSALLVTFYDYLEDYLIQGYYDRKDLFLLKLIFLIKIANKTTDNNYLRMMNELIEKCVNTHLWIYNSTSTKNILKKINSHLKDLPEEKKSEIPITPNDFYFLASVFKNKNIIITHFITPMCNNVYDFEEYKGTENSIFCLQIKSMKFLQMLGDLLVEKTTLIRN</sequence>
<dbReference type="AlphaFoldDB" id="A0A9P6H156"/>
<gene>
    <name evidence="2" type="ORF">NGRA_0553</name>
</gene>
<keyword evidence="3" id="KW-1185">Reference proteome</keyword>
<feature type="signal peptide" evidence="1">
    <location>
        <begin position="1"/>
        <end position="18"/>
    </location>
</feature>
<proteinExistence type="predicted"/>
<comment type="caution">
    <text evidence="2">The sequence shown here is derived from an EMBL/GenBank/DDBJ whole genome shotgun (WGS) entry which is preliminary data.</text>
</comment>
<evidence type="ECO:0000256" key="1">
    <source>
        <dbReference type="SAM" id="SignalP"/>
    </source>
</evidence>
<accession>A0A9P6H156</accession>
<keyword evidence="1" id="KW-0732">Signal</keyword>
<dbReference type="Proteomes" id="UP000740883">
    <property type="component" value="Unassembled WGS sequence"/>
</dbReference>
<reference evidence="2 3" key="1">
    <citation type="journal article" date="2020" name="Genome Biol. Evol.">
        <title>Comparative genomics of strictly vertically transmitted, feminizing microsporidia endosymbionts of amphipod crustaceans.</title>
        <authorList>
            <person name="Cormier A."/>
            <person name="Chebbi M.A."/>
            <person name="Giraud I."/>
            <person name="Wattier R."/>
            <person name="Teixeira M."/>
            <person name="Gilbert C."/>
            <person name="Rigaud T."/>
            <person name="Cordaux R."/>
        </authorList>
    </citation>
    <scope>NUCLEOTIDE SEQUENCE [LARGE SCALE GENOMIC DNA]</scope>
    <source>
        <strain evidence="2 3">Ou3-Ou53</strain>
    </source>
</reference>
<feature type="chain" id="PRO_5040515755" evidence="1">
    <location>
        <begin position="19"/>
        <end position="468"/>
    </location>
</feature>
<name>A0A9P6H156_9MICR</name>
<protein>
    <submittedName>
        <fullName evidence="2">Uncharacterized protein</fullName>
    </submittedName>
</protein>
<dbReference type="EMBL" id="SBJO01000022">
    <property type="protein sequence ID" value="KAF9764449.1"/>
    <property type="molecule type" value="Genomic_DNA"/>
</dbReference>
<evidence type="ECO:0000313" key="3">
    <source>
        <dbReference type="Proteomes" id="UP000740883"/>
    </source>
</evidence>